<dbReference type="AlphaFoldDB" id="C6MAW8"/>
<sequence length="67" mass="7128">MKEPYNKKATTQPPSGGCVLKPNITKFSVHAHAPAAFGRLCVETGIPARPSKPIKPAAFGRLCVEPD</sequence>
<dbReference type="Proteomes" id="UP000005365">
    <property type="component" value="Unassembled WGS sequence"/>
</dbReference>
<accession>C6MAW8</accession>
<name>C6MAW8_NEISI</name>
<comment type="caution">
    <text evidence="1">The sequence shown here is derived from an EMBL/GenBank/DDBJ whole genome shotgun (WGS) entry which is preliminary data.</text>
</comment>
<keyword evidence="2" id="KW-1185">Reference proteome</keyword>
<organism evidence="1 2">
    <name type="scientific">Neisseria sicca ATCC 29256</name>
    <dbReference type="NCBI Taxonomy" id="547045"/>
    <lineage>
        <taxon>Bacteria</taxon>
        <taxon>Pseudomonadati</taxon>
        <taxon>Pseudomonadota</taxon>
        <taxon>Betaproteobacteria</taxon>
        <taxon>Neisseriales</taxon>
        <taxon>Neisseriaceae</taxon>
        <taxon>Neisseria</taxon>
    </lineage>
</organism>
<protein>
    <submittedName>
        <fullName evidence="1">Uncharacterized protein</fullName>
    </submittedName>
</protein>
<gene>
    <name evidence="1" type="ORF">NEISICOT_03700</name>
</gene>
<proteinExistence type="predicted"/>
<dbReference type="EMBL" id="ACKO02000050">
    <property type="protein sequence ID" value="EET42556.1"/>
    <property type="molecule type" value="Genomic_DNA"/>
</dbReference>
<evidence type="ECO:0000313" key="2">
    <source>
        <dbReference type="Proteomes" id="UP000005365"/>
    </source>
</evidence>
<reference evidence="1" key="1">
    <citation type="submission" date="2009-07" db="EMBL/GenBank/DDBJ databases">
        <authorList>
            <person name="Weinstock G."/>
            <person name="Sodergren E."/>
            <person name="Clifton S."/>
            <person name="Fulton L."/>
            <person name="Fulton B."/>
            <person name="Courtney L."/>
            <person name="Fronick C."/>
            <person name="Harrison M."/>
            <person name="Strong C."/>
            <person name="Farmer C."/>
            <person name="Delahaunty K."/>
            <person name="Markovic C."/>
            <person name="Hall O."/>
            <person name="Minx P."/>
            <person name="Tomlinson C."/>
            <person name="Mitreva M."/>
            <person name="Nelson J."/>
            <person name="Hou S."/>
            <person name="Wollam A."/>
            <person name="Pepin K.H."/>
            <person name="Johnson M."/>
            <person name="Bhonagiri V."/>
            <person name="Nash W.E."/>
            <person name="Warren W."/>
            <person name="Chinwalla A."/>
            <person name="Mardis E.R."/>
            <person name="Wilson R.K."/>
        </authorList>
    </citation>
    <scope>NUCLEOTIDE SEQUENCE [LARGE SCALE GENOMIC DNA]</scope>
    <source>
        <strain evidence="1">ATCC 29256</strain>
    </source>
</reference>
<evidence type="ECO:0000313" key="1">
    <source>
        <dbReference type="EMBL" id="EET42556.1"/>
    </source>
</evidence>